<sequence length="170" mass="19908">MKNFEEDRKNMKNPDAAINLSPNKSEIMIHQNRITKTIKHFLEQTFLSQSICLNPSKKKQFMNYDVYQDIMSHIANFINQQDMNLIMSLQNINEQQQSRVPTYILKHSIVIENNEKQQNRILEQIEDVLINIGERIESICISTYIDGDHDLDGQLQAVLNQYQGILNDIE</sequence>
<dbReference type="HOGENOM" id="CLU_1597640_0_0_1"/>
<evidence type="ECO:0000313" key="2">
    <source>
        <dbReference type="Proteomes" id="UP000000600"/>
    </source>
</evidence>
<dbReference type="Proteomes" id="UP000000600">
    <property type="component" value="Unassembled WGS sequence"/>
</dbReference>
<dbReference type="RefSeq" id="XP_001462095.1">
    <property type="nucleotide sequence ID" value="XM_001462058.1"/>
</dbReference>
<dbReference type="OrthoDB" id="312403at2759"/>
<accession>A0EHD1</accession>
<protein>
    <submittedName>
        <fullName evidence="1">Uncharacterized protein</fullName>
    </submittedName>
</protein>
<dbReference type="InParanoid" id="A0EHD1"/>
<dbReference type="OMA" id="YQDIMSH"/>
<dbReference type="KEGG" id="ptm:GSPATT00027046001"/>
<gene>
    <name evidence="1" type="ORF">GSPATT00027046001</name>
</gene>
<reference evidence="1 2" key="1">
    <citation type="journal article" date="2006" name="Nature">
        <title>Global trends of whole-genome duplications revealed by the ciliate Paramecium tetraurelia.</title>
        <authorList>
            <consortium name="Genoscope"/>
            <person name="Aury J.-M."/>
            <person name="Jaillon O."/>
            <person name="Duret L."/>
            <person name="Noel B."/>
            <person name="Jubin C."/>
            <person name="Porcel B.M."/>
            <person name="Segurens B."/>
            <person name="Daubin V."/>
            <person name="Anthouard V."/>
            <person name="Aiach N."/>
            <person name="Arnaiz O."/>
            <person name="Billaut A."/>
            <person name="Beisson J."/>
            <person name="Blanc I."/>
            <person name="Bouhouche K."/>
            <person name="Camara F."/>
            <person name="Duharcourt S."/>
            <person name="Guigo R."/>
            <person name="Gogendeau D."/>
            <person name="Katinka M."/>
            <person name="Keller A.-M."/>
            <person name="Kissmehl R."/>
            <person name="Klotz C."/>
            <person name="Koll F."/>
            <person name="Le Moue A."/>
            <person name="Lepere C."/>
            <person name="Malinsky S."/>
            <person name="Nowacki M."/>
            <person name="Nowak J.K."/>
            <person name="Plattner H."/>
            <person name="Poulain J."/>
            <person name="Ruiz F."/>
            <person name="Serrano V."/>
            <person name="Zagulski M."/>
            <person name="Dessen P."/>
            <person name="Betermier M."/>
            <person name="Weissenbach J."/>
            <person name="Scarpelli C."/>
            <person name="Schachter V."/>
            <person name="Sperling L."/>
            <person name="Meyer E."/>
            <person name="Cohen J."/>
            <person name="Wincker P."/>
        </authorList>
    </citation>
    <scope>NUCLEOTIDE SEQUENCE [LARGE SCALE GENOMIC DNA]</scope>
    <source>
        <strain evidence="1 2">Stock d4-2</strain>
    </source>
</reference>
<dbReference type="GeneID" id="5047880"/>
<keyword evidence="2" id="KW-1185">Reference proteome</keyword>
<name>A0EHD1_PARTE</name>
<proteinExistence type="predicted"/>
<organism evidence="1 2">
    <name type="scientific">Paramecium tetraurelia</name>
    <dbReference type="NCBI Taxonomy" id="5888"/>
    <lineage>
        <taxon>Eukaryota</taxon>
        <taxon>Sar</taxon>
        <taxon>Alveolata</taxon>
        <taxon>Ciliophora</taxon>
        <taxon>Intramacronucleata</taxon>
        <taxon>Oligohymenophorea</taxon>
        <taxon>Peniculida</taxon>
        <taxon>Parameciidae</taxon>
        <taxon>Paramecium</taxon>
    </lineage>
</organism>
<dbReference type="AlphaFoldDB" id="A0EHD1"/>
<evidence type="ECO:0000313" key="1">
    <source>
        <dbReference type="EMBL" id="CAK94722.1"/>
    </source>
</evidence>
<dbReference type="EMBL" id="CT868679">
    <property type="protein sequence ID" value="CAK94722.1"/>
    <property type="molecule type" value="Genomic_DNA"/>
</dbReference>